<dbReference type="Pfam" id="PF00318">
    <property type="entry name" value="Ribosomal_S2"/>
    <property type="match status" value="1"/>
</dbReference>
<evidence type="ECO:0000256" key="5">
    <source>
        <dbReference type="HAMAP-Rule" id="MF_00291"/>
    </source>
</evidence>
<evidence type="ECO:0000259" key="7">
    <source>
        <dbReference type="Pfam" id="PF12770"/>
    </source>
</evidence>
<accession>A0ABN2Z2V5</accession>
<dbReference type="SUPFAM" id="SSF52313">
    <property type="entry name" value="Ribosomal protein S2"/>
    <property type="match status" value="1"/>
</dbReference>
<feature type="domain" description="CHAT" evidence="7">
    <location>
        <begin position="708"/>
        <end position="971"/>
    </location>
</feature>
<dbReference type="PRINTS" id="PR00395">
    <property type="entry name" value="RIBOSOMALS2"/>
</dbReference>
<reference evidence="8 9" key="1">
    <citation type="journal article" date="2019" name="Int. J. Syst. Evol. Microbiol.">
        <title>The Global Catalogue of Microorganisms (GCM) 10K type strain sequencing project: providing services to taxonomists for standard genome sequencing and annotation.</title>
        <authorList>
            <consortium name="The Broad Institute Genomics Platform"/>
            <consortium name="The Broad Institute Genome Sequencing Center for Infectious Disease"/>
            <person name="Wu L."/>
            <person name="Ma J."/>
        </authorList>
    </citation>
    <scope>NUCLEOTIDE SEQUENCE [LARGE SCALE GENOMIC DNA]</scope>
    <source>
        <strain evidence="8 9">JCM 14560</strain>
    </source>
</reference>
<evidence type="ECO:0000313" key="8">
    <source>
        <dbReference type="EMBL" id="GAA2135978.1"/>
    </source>
</evidence>
<keyword evidence="9" id="KW-1185">Reference proteome</keyword>
<dbReference type="InterPro" id="IPR001865">
    <property type="entry name" value="Ribosomal_uS2"/>
</dbReference>
<dbReference type="EMBL" id="BAAANT010000006">
    <property type="protein sequence ID" value="GAA2135978.1"/>
    <property type="molecule type" value="Genomic_DNA"/>
</dbReference>
<evidence type="ECO:0000256" key="1">
    <source>
        <dbReference type="ARBA" id="ARBA00006242"/>
    </source>
</evidence>
<name>A0ABN2Z2V5_9ACTN</name>
<keyword evidence="3 5" id="KW-0687">Ribonucleoprotein</keyword>
<dbReference type="PANTHER" id="PTHR12534:SF0">
    <property type="entry name" value="SMALL RIBOSOMAL SUBUNIT PROTEIN US2M"/>
    <property type="match status" value="1"/>
</dbReference>
<comment type="similarity">
    <text evidence="1 5">Belongs to the universal ribosomal protein uS2 family.</text>
</comment>
<evidence type="ECO:0000256" key="6">
    <source>
        <dbReference type="SAM" id="MobiDB-lite"/>
    </source>
</evidence>
<evidence type="ECO:0000256" key="2">
    <source>
        <dbReference type="ARBA" id="ARBA00022980"/>
    </source>
</evidence>
<sequence length="1013" mass="109674">MVASRELADSWVLGRGLDYHTQPAAGDLSKEHLSMAVVTMRELLDNGVHFGHQTRRWNPKMKRFIFTERNGIYIIDLLQSLNYIDRAFEFVKETVAHGGSVLFVGTKKQAQEAIAEQATRVGMPYVNQRWLGGMLTNFQTVYKRLQRLKELDEIDFTDVAGSGLTKKELLVLEREHDKLEKTLGGIRDMQRVPSAVWIVDTKKEHIAVGEARKLNIPVVAILDTNCDPDEVDYKIPGNDDAIRSVTLLTRVIADAVAEGLKSRAGVAKGDVKAESGAGQLLADWVKEILEAGSDEAVLGSRPAGGSGGPRDPGDGPPGAGPPDEGEDPSDGRDHGAFGGPSDAELASIDAQLINFWVTDAPAEGDGPLHVGRTYTGRFQVGADVPENLAGGDREVPPEDIPAAGLGTTWLIWSTTVALGVVTGDATGDATGVTVSTAQAGDRTQWMAQFELIIPAAGESEPRLIKVTPLVADVARIEVMVLVGDDVYRELTIDLRAIDSKGLPGSSADNGSPPKVSAGSVQSPDGSKRSENAQARPPCGNTSSTAWVCPPSSLNLRRPHGSATRPWRASKVTARRILPAAHTQLRPPHGWQQPGATLTLTLLPPKAIWTLKRGQGDTATHTWGNAHWAPDGSDIRPRILTAREALDQVGEFSSERENAIDPADLSTRLKRFVPTQDWNAATGMPSGQALADWQQNALTHQMRALASTGSDLFDALFPPQSVLRAKVDALAPGDNLRIIWSPAEASLSHVPWALLYRGEVPAAGAAVDPQSFLGMRLRTADLVKTCEADRSLIPTATRAHLLYWGGDDTGDEVRRHRSELAPWSPLFLPRGDAQRKEELSGFLSSPGPRPVSLIYVFCQCLTGSGAAPVLRFGSTNRAEDVLELMDMGKTNLLDQPLVFINACATSAADPTFTNQLQSKFLGRGCRAYIGSECKVPTGFAARFATTFFHFLYLRDSSGRTMAAGEALAQARKFFWDEYRSLGGLYYSYVNDDRVYLARPEDVAALRYPTTPSTR</sequence>
<dbReference type="NCBIfam" id="TIGR01011">
    <property type="entry name" value="rpsB_bact"/>
    <property type="match status" value="1"/>
</dbReference>
<dbReference type="HAMAP" id="MF_00291_B">
    <property type="entry name" value="Ribosomal_uS2_B"/>
    <property type="match status" value="1"/>
</dbReference>
<evidence type="ECO:0000256" key="3">
    <source>
        <dbReference type="ARBA" id="ARBA00023274"/>
    </source>
</evidence>
<evidence type="ECO:0000256" key="4">
    <source>
        <dbReference type="ARBA" id="ARBA00035256"/>
    </source>
</evidence>
<dbReference type="InterPro" id="IPR024983">
    <property type="entry name" value="CHAT_dom"/>
</dbReference>
<organism evidence="8 9">
    <name type="scientific">Kitasatospora kazusensis</name>
    <dbReference type="NCBI Taxonomy" id="407974"/>
    <lineage>
        <taxon>Bacteria</taxon>
        <taxon>Bacillati</taxon>
        <taxon>Actinomycetota</taxon>
        <taxon>Actinomycetes</taxon>
        <taxon>Kitasatosporales</taxon>
        <taxon>Streptomycetaceae</taxon>
        <taxon>Kitasatospora</taxon>
    </lineage>
</organism>
<proteinExistence type="inferred from homology"/>
<protein>
    <recommendedName>
        <fullName evidence="4 5">Small ribosomal subunit protein uS2</fullName>
    </recommendedName>
</protein>
<dbReference type="InterPro" id="IPR023591">
    <property type="entry name" value="Ribosomal_uS2_flav_dom_sf"/>
</dbReference>
<comment type="caution">
    <text evidence="8">The sequence shown here is derived from an EMBL/GenBank/DDBJ whole genome shotgun (WGS) entry which is preliminary data.</text>
</comment>
<dbReference type="Gene3D" id="1.10.287.610">
    <property type="entry name" value="Helix hairpin bin"/>
    <property type="match status" value="1"/>
</dbReference>
<gene>
    <name evidence="5" type="primary">rpsB</name>
    <name evidence="8" type="ORF">GCM10009760_15120</name>
</gene>
<feature type="region of interest" description="Disordered" evidence="6">
    <location>
        <begin position="499"/>
        <end position="551"/>
    </location>
</feature>
<evidence type="ECO:0000313" key="9">
    <source>
        <dbReference type="Proteomes" id="UP001422759"/>
    </source>
</evidence>
<dbReference type="PANTHER" id="PTHR12534">
    <property type="entry name" value="30S RIBOSOMAL PROTEIN S2 PROKARYOTIC AND ORGANELLAR"/>
    <property type="match status" value="1"/>
</dbReference>
<dbReference type="InterPro" id="IPR005706">
    <property type="entry name" value="Ribosomal_uS2_bac/mit/plastid"/>
</dbReference>
<feature type="region of interest" description="Disordered" evidence="6">
    <location>
        <begin position="296"/>
        <end position="342"/>
    </location>
</feature>
<keyword evidence="2 5" id="KW-0689">Ribosomal protein</keyword>
<dbReference type="CDD" id="cd01425">
    <property type="entry name" value="RPS2"/>
    <property type="match status" value="1"/>
</dbReference>
<dbReference type="Proteomes" id="UP001422759">
    <property type="component" value="Unassembled WGS sequence"/>
</dbReference>
<dbReference type="Gene3D" id="3.40.50.10490">
    <property type="entry name" value="Glucose-6-phosphate isomerase like protein, domain 1"/>
    <property type="match status" value="1"/>
</dbReference>
<dbReference type="Pfam" id="PF12770">
    <property type="entry name" value="CHAT"/>
    <property type="match status" value="1"/>
</dbReference>